<dbReference type="InterPro" id="IPR036259">
    <property type="entry name" value="MFS_trans_sf"/>
</dbReference>
<evidence type="ECO:0000313" key="3">
    <source>
        <dbReference type="Proteomes" id="UP001164761"/>
    </source>
</evidence>
<evidence type="ECO:0008006" key="4">
    <source>
        <dbReference type="Google" id="ProtNLM"/>
    </source>
</evidence>
<accession>A0ABY6ZJA6</accession>
<dbReference type="EMBL" id="CP104067">
    <property type="protein sequence ID" value="WAH41990.1"/>
    <property type="molecule type" value="Genomic_DNA"/>
</dbReference>
<dbReference type="Gene3D" id="1.20.1250.20">
    <property type="entry name" value="MFS general substrate transporter like domains"/>
    <property type="match status" value="1"/>
</dbReference>
<keyword evidence="3" id="KW-1185">Reference proteome</keyword>
<keyword evidence="1" id="KW-0472">Membrane</keyword>
<dbReference type="Proteomes" id="UP001164761">
    <property type="component" value="Chromosome"/>
</dbReference>
<keyword evidence="1" id="KW-0812">Transmembrane</keyword>
<evidence type="ECO:0000256" key="1">
    <source>
        <dbReference type="SAM" id="Phobius"/>
    </source>
</evidence>
<dbReference type="RefSeq" id="WP_268005889.1">
    <property type="nucleotide sequence ID" value="NZ_CP104067.1"/>
</dbReference>
<feature type="transmembrane region" description="Helical" evidence="1">
    <location>
        <begin position="5"/>
        <end position="27"/>
    </location>
</feature>
<organism evidence="2 3">
    <name type="scientific">Alicyclobacillus fastidiosus</name>
    <dbReference type="NCBI Taxonomy" id="392011"/>
    <lineage>
        <taxon>Bacteria</taxon>
        <taxon>Bacillati</taxon>
        <taxon>Bacillota</taxon>
        <taxon>Bacilli</taxon>
        <taxon>Bacillales</taxon>
        <taxon>Alicyclobacillaceae</taxon>
        <taxon>Alicyclobacillus</taxon>
    </lineage>
</organism>
<protein>
    <recommendedName>
        <fullName evidence="4">MFS transporter</fullName>
    </recommendedName>
</protein>
<dbReference type="SUPFAM" id="SSF103473">
    <property type="entry name" value="MFS general substrate transporter"/>
    <property type="match status" value="1"/>
</dbReference>
<reference evidence="2" key="1">
    <citation type="submission" date="2022-08" db="EMBL/GenBank/DDBJ databases">
        <title>Alicyclobacillus fastidiosus DSM 17978, complete genome.</title>
        <authorList>
            <person name="Wang Q."/>
            <person name="Cai R."/>
            <person name="Wang Z."/>
        </authorList>
    </citation>
    <scope>NUCLEOTIDE SEQUENCE</scope>
    <source>
        <strain evidence="2">DSM 17978</strain>
    </source>
</reference>
<sequence>MRGTYFGVSSIGGLSFFVGPWLGGVILHASSGTVLFLVAAGFSFLATPMYRTADKIRLSRQSKCQQETTLSAFLVRPDVHKAKRVGQISNIPSTLGRAMKCHFVDMKRLS</sequence>
<gene>
    <name evidence="2" type="ORF">NZD89_00205</name>
</gene>
<name>A0ABY6ZJA6_9BACL</name>
<proteinExistence type="predicted"/>
<evidence type="ECO:0000313" key="2">
    <source>
        <dbReference type="EMBL" id="WAH41990.1"/>
    </source>
</evidence>
<feature type="transmembrane region" description="Helical" evidence="1">
    <location>
        <begin position="33"/>
        <end position="53"/>
    </location>
</feature>
<keyword evidence="1" id="KW-1133">Transmembrane helix</keyword>